<dbReference type="Gene3D" id="3.40.50.2000">
    <property type="entry name" value="Glycogen Phosphorylase B"/>
    <property type="match status" value="1"/>
</dbReference>
<dbReference type="Proteomes" id="UP001617511">
    <property type="component" value="Unassembled WGS sequence"/>
</dbReference>
<keyword evidence="2" id="KW-1185">Reference proteome</keyword>
<protein>
    <submittedName>
        <fullName evidence="1">Glycosyltransferase</fullName>
        <ecNumber evidence="1">2.4.-.-</ecNumber>
    </submittedName>
</protein>
<name>A0ABW8FCJ9_9ACTN</name>
<dbReference type="RefSeq" id="WP_359632566.1">
    <property type="nucleotide sequence ID" value="NZ_JBEYEN010000004.1"/>
</dbReference>
<evidence type="ECO:0000313" key="1">
    <source>
        <dbReference type="EMBL" id="MFJ4079768.1"/>
    </source>
</evidence>
<organism evidence="1 2">
    <name type="scientific">Streptomyces iakyrus</name>
    <dbReference type="NCBI Taxonomy" id="68219"/>
    <lineage>
        <taxon>Bacteria</taxon>
        <taxon>Bacillati</taxon>
        <taxon>Actinomycetota</taxon>
        <taxon>Actinomycetes</taxon>
        <taxon>Kitasatosporales</taxon>
        <taxon>Streptomycetaceae</taxon>
        <taxon>Streptomyces</taxon>
    </lineage>
</organism>
<dbReference type="EC" id="2.4.-.-" evidence="1"/>
<reference evidence="1 2" key="1">
    <citation type="submission" date="2024-10" db="EMBL/GenBank/DDBJ databases">
        <title>The Natural Products Discovery Center: Release of the First 8490 Sequenced Strains for Exploring Actinobacteria Biosynthetic Diversity.</title>
        <authorList>
            <person name="Kalkreuter E."/>
            <person name="Kautsar S.A."/>
            <person name="Yang D."/>
            <person name="Bader C.D."/>
            <person name="Teijaro C.N."/>
            <person name="Fluegel L."/>
            <person name="Davis C.M."/>
            <person name="Simpson J.R."/>
            <person name="Lauterbach L."/>
            <person name="Steele A.D."/>
            <person name="Gui C."/>
            <person name="Meng S."/>
            <person name="Li G."/>
            <person name="Viehrig K."/>
            <person name="Ye F."/>
            <person name="Su P."/>
            <person name="Kiefer A.F."/>
            <person name="Nichols A."/>
            <person name="Cepeda A.J."/>
            <person name="Yan W."/>
            <person name="Fan B."/>
            <person name="Jiang Y."/>
            <person name="Adhikari A."/>
            <person name="Zheng C.-J."/>
            <person name="Schuster L."/>
            <person name="Cowan T.M."/>
            <person name="Smanski M.J."/>
            <person name="Chevrette M.G."/>
            <person name="De Carvalho L.P.S."/>
            <person name="Shen B."/>
        </authorList>
    </citation>
    <scope>NUCLEOTIDE SEQUENCE [LARGE SCALE GENOMIC DNA]</scope>
    <source>
        <strain evidence="1 2">NPDC089932</strain>
    </source>
</reference>
<dbReference type="EMBL" id="JBIVGG010000005">
    <property type="protein sequence ID" value="MFJ4079768.1"/>
    <property type="molecule type" value="Genomic_DNA"/>
</dbReference>
<keyword evidence="1" id="KW-0328">Glycosyltransferase</keyword>
<proteinExistence type="predicted"/>
<keyword evidence="1" id="KW-0808">Transferase</keyword>
<comment type="caution">
    <text evidence="1">The sequence shown here is derived from an EMBL/GenBank/DDBJ whole genome shotgun (WGS) entry which is preliminary data.</text>
</comment>
<gene>
    <name evidence="1" type="ORF">ACIP2Z_12505</name>
</gene>
<sequence length="142" mass="15348">MVCLVGGWWPYKDIDTIDAALTRLKEPLHLIVTGHPLDEQVLQRWRDLPGLRLHAVPGPVTDSVLRLVFAAADATLVSRRPGVAKESGLVMDAARLGVPLIVSDHDPALTARLHGQPWVLPFPAGDPDALADVLHSVVCQPP</sequence>
<dbReference type="Pfam" id="PF13692">
    <property type="entry name" value="Glyco_trans_1_4"/>
    <property type="match status" value="1"/>
</dbReference>
<dbReference type="SUPFAM" id="SSF53756">
    <property type="entry name" value="UDP-Glycosyltransferase/glycogen phosphorylase"/>
    <property type="match status" value="1"/>
</dbReference>
<dbReference type="GO" id="GO:0016757">
    <property type="term" value="F:glycosyltransferase activity"/>
    <property type="evidence" value="ECO:0007669"/>
    <property type="project" value="UniProtKB-KW"/>
</dbReference>
<accession>A0ABW8FCJ9</accession>
<evidence type="ECO:0000313" key="2">
    <source>
        <dbReference type="Proteomes" id="UP001617511"/>
    </source>
</evidence>